<keyword evidence="2" id="KW-1185">Reference proteome</keyword>
<organism evidence="1 2">
    <name type="scientific">Bathymodiolus thermophilus thioautotrophic gill symbiont</name>
    <dbReference type="NCBI Taxonomy" id="2360"/>
    <lineage>
        <taxon>Bacteria</taxon>
        <taxon>Pseudomonadati</taxon>
        <taxon>Pseudomonadota</taxon>
        <taxon>Gammaproteobacteria</taxon>
        <taxon>sulfur-oxidizing symbionts</taxon>
    </lineage>
</organism>
<gene>
    <name evidence="1" type="ORF">AZO1586I_552</name>
</gene>
<name>A0ABN7GAB7_9GAMM</name>
<reference evidence="1 2" key="1">
    <citation type="submission" date="2020-05" db="EMBL/GenBank/DDBJ databases">
        <authorList>
            <person name="Petersen J."/>
            <person name="Sayavedra L."/>
        </authorList>
    </citation>
    <scope>NUCLEOTIDE SEQUENCE [LARGE SCALE GENOMIC DNA]</scope>
    <source>
        <strain evidence="1">B azoricus SOX ET2 1586I</strain>
    </source>
</reference>
<proteinExistence type="predicted"/>
<dbReference type="EMBL" id="CAHJWF010000146">
    <property type="protein sequence ID" value="CAB5499802.1"/>
    <property type="molecule type" value="Genomic_DNA"/>
</dbReference>
<sequence>MVRLLISVEGHSEYKFTNEVIVPHLAEHRVFVDTQNMKSNISIDRISQKLNNLIHNYDSTNPI</sequence>
<dbReference type="RefSeq" id="WP_090715511.1">
    <property type="nucleotide sequence ID" value="NZ_CAHJWF010000146.1"/>
</dbReference>
<dbReference type="Proteomes" id="UP000626656">
    <property type="component" value="Unassembled WGS sequence"/>
</dbReference>
<evidence type="ECO:0000313" key="1">
    <source>
        <dbReference type="EMBL" id="CAB5499802.1"/>
    </source>
</evidence>
<evidence type="ECO:0000313" key="2">
    <source>
        <dbReference type="Proteomes" id="UP000626656"/>
    </source>
</evidence>
<protein>
    <submittedName>
        <fullName evidence="1">Uncharacterized protein</fullName>
    </submittedName>
</protein>
<accession>A0ABN7GAB7</accession>
<comment type="caution">
    <text evidence="1">The sequence shown here is derived from an EMBL/GenBank/DDBJ whole genome shotgun (WGS) entry which is preliminary data.</text>
</comment>